<accession>A0A382V1Y3</accession>
<dbReference type="InterPro" id="IPR007197">
    <property type="entry name" value="rSAM"/>
</dbReference>
<dbReference type="InterPro" id="IPR058240">
    <property type="entry name" value="rSAM_sf"/>
</dbReference>
<evidence type="ECO:0000256" key="3">
    <source>
        <dbReference type="ARBA" id="ARBA00022723"/>
    </source>
</evidence>
<comment type="cofactor">
    <cofactor evidence="1">
        <name>[4Fe-4S] cluster</name>
        <dbReference type="ChEBI" id="CHEBI:49883"/>
    </cofactor>
</comment>
<dbReference type="GO" id="GO:0046872">
    <property type="term" value="F:metal ion binding"/>
    <property type="evidence" value="ECO:0007669"/>
    <property type="project" value="UniProtKB-KW"/>
</dbReference>
<keyword evidence="4" id="KW-0408">Iron</keyword>
<evidence type="ECO:0000313" key="7">
    <source>
        <dbReference type="EMBL" id="SVD39911.1"/>
    </source>
</evidence>
<sequence length="245" mass="27716">VDNLRIFLGDLTYDTVAISTEAMPLNVGYVASYCKKKFGDRVEISLFKYIHDIENAIKESPPDVLALSNYIWSYNLSSEIFKILKNSKPTAVTIWGGPNFPLDLPSQEKFMKKHPEVDVYVPIEGEVGFVNTIQRIIDAESSEEIHQKIKSEPIEHCISRNKEGKLQNTFTGYRIKHLDDEMPSPYTTGLLDKFFDGKLAPILQTTRGCPFHCTFCTDGADEVNIVNKFGKARVKADIDYIAKKV</sequence>
<keyword evidence="2" id="KW-0949">S-adenosyl-L-methionine</keyword>
<dbReference type="AlphaFoldDB" id="A0A382V1Y3"/>
<gene>
    <name evidence="7" type="ORF">METZ01_LOCUS392765</name>
</gene>
<dbReference type="Pfam" id="PF02310">
    <property type="entry name" value="B12-binding"/>
    <property type="match status" value="1"/>
</dbReference>
<feature type="non-terminal residue" evidence="7">
    <location>
        <position position="245"/>
    </location>
</feature>
<dbReference type="PANTHER" id="PTHR43409">
    <property type="entry name" value="ANAEROBIC MAGNESIUM-PROTOPORPHYRIN IX MONOMETHYL ESTER CYCLASE-RELATED"/>
    <property type="match status" value="1"/>
</dbReference>
<organism evidence="7">
    <name type="scientific">marine metagenome</name>
    <dbReference type="NCBI Taxonomy" id="408172"/>
    <lineage>
        <taxon>unclassified sequences</taxon>
        <taxon>metagenomes</taxon>
        <taxon>ecological metagenomes</taxon>
    </lineage>
</organism>
<evidence type="ECO:0000256" key="4">
    <source>
        <dbReference type="ARBA" id="ARBA00023004"/>
    </source>
</evidence>
<dbReference type="SFLD" id="SFLDG01082">
    <property type="entry name" value="B12-binding_domain_containing"/>
    <property type="match status" value="1"/>
</dbReference>
<feature type="non-terminal residue" evidence="7">
    <location>
        <position position="1"/>
    </location>
</feature>
<evidence type="ECO:0000256" key="1">
    <source>
        <dbReference type="ARBA" id="ARBA00001966"/>
    </source>
</evidence>
<dbReference type="GO" id="GO:0005829">
    <property type="term" value="C:cytosol"/>
    <property type="evidence" value="ECO:0007669"/>
    <property type="project" value="TreeGrafter"/>
</dbReference>
<evidence type="ECO:0000259" key="6">
    <source>
        <dbReference type="PROSITE" id="PS51332"/>
    </source>
</evidence>
<reference evidence="7" key="1">
    <citation type="submission" date="2018-05" db="EMBL/GenBank/DDBJ databases">
        <authorList>
            <person name="Lanie J.A."/>
            <person name="Ng W.-L."/>
            <person name="Kazmierczak K.M."/>
            <person name="Andrzejewski T.M."/>
            <person name="Davidsen T.M."/>
            <person name="Wayne K.J."/>
            <person name="Tettelin H."/>
            <person name="Glass J.I."/>
            <person name="Rusch D."/>
            <person name="Podicherti R."/>
            <person name="Tsui H.-C.T."/>
            <person name="Winkler M.E."/>
        </authorList>
    </citation>
    <scope>NUCLEOTIDE SEQUENCE</scope>
</reference>
<dbReference type="SUPFAM" id="SSF102114">
    <property type="entry name" value="Radical SAM enzymes"/>
    <property type="match status" value="1"/>
</dbReference>
<dbReference type="PANTHER" id="PTHR43409:SF16">
    <property type="entry name" value="SLR0320 PROTEIN"/>
    <property type="match status" value="1"/>
</dbReference>
<proteinExistence type="predicted"/>
<feature type="domain" description="B12-binding" evidence="6">
    <location>
        <begin position="8"/>
        <end position="143"/>
    </location>
</feature>
<dbReference type="PROSITE" id="PS51332">
    <property type="entry name" value="B12_BINDING"/>
    <property type="match status" value="1"/>
</dbReference>
<dbReference type="Gene3D" id="3.40.50.280">
    <property type="entry name" value="Cobalamin-binding domain"/>
    <property type="match status" value="1"/>
</dbReference>
<protein>
    <recommendedName>
        <fullName evidence="6">B12-binding domain-containing protein</fullName>
    </recommendedName>
</protein>
<keyword evidence="5" id="KW-0411">Iron-sulfur</keyword>
<dbReference type="EMBL" id="UINC01148176">
    <property type="protein sequence ID" value="SVD39911.1"/>
    <property type="molecule type" value="Genomic_DNA"/>
</dbReference>
<dbReference type="InterPro" id="IPR051198">
    <property type="entry name" value="BchE-like"/>
</dbReference>
<evidence type="ECO:0000256" key="5">
    <source>
        <dbReference type="ARBA" id="ARBA00023014"/>
    </source>
</evidence>
<evidence type="ECO:0000256" key="2">
    <source>
        <dbReference type="ARBA" id="ARBA00022691"/>
    </source>
</evidence>
<dbReference type="GO" id="GO:0031419">
    <property type="term" value="F:cobalamin binding"/>
    <property type="evidence" value="ECO:0007669"/>
    <property type="project" value="InterPro"/>
</dbReference>
<keyword evidence="3" id="KW-0479">Metal-binding</keyword>
<name>A0A382V1Y3_9ZZZZ</name>
<dbReference type="InterPro" id="IPR006158">
    <property type="entry name" value="Cobalamin-bd"/>
</dbReference>
<dbReference type="SFLD" id="SFLDS00029">
    <property type="entry name" value="Radical_SAM"/>
    <property type="match status" value="1"/>
</dbReference>
<dbReference type="GO" id="GO:0051536">
    <property type="term" value="F:iron-sulfur cluster binding"/>
    <property type="evidence" value="ECO:0007669"/>
    <property type="project" value="UniProtKB-KW"/>
</dbReference>
<dbReference type="GO" id="GO:0003824">
    <property type="term" value="F:catalytic activity"/>
    <property type="evidence" value="ECO:0007669"/>
    <property type="project" value="InterPro"/>
</dbReference>